<evidence type="ECO:0000259" key="1">
    <source>
        <dbReference type="Pfam" id="PF09651"/>
    </source>
</evidence>
<dbReference type="RefSeq" id="WP_186441369.1">
    <property type="nucleotide sequence ID" value="NZ_LT828548.1"/>
</dbReference>
<reference evidence="2 3" key="1">
    <citation type="submission" date="2017-03" db="EMBL/GenBank/DDBJ databases">
        <authorList>
            <person name="Afonso C.L."/>
            <person name="Miller P.J."/>
            <person name="Scott M.A."/>
            <person name="Spackman E."/>
            <person name="Goraichik I."/>
            <person name="Dimitrov K.M."/>
            <person name="Suarez D.L."/>
            <person name="Swayne D.E."/>
        </authorList>
    </citation>
    <scope>NUCLEOTIDE SEQUENCE [LARGE SCALE GENOMIC DNA]</scope>
    <source>
        <strain evidence="2">PRJEB14757</strain>
    </source>
</reference>
<gene>
    <name evidence="2" type="ORF">MTBBW1_1340003</name>
</gene>
<feature type="domain" description="CRISPR system ring nuclease SSO1393-like" evidence="1">
    <location>
        <begin position="51"/>
        <end position="189"/>
    </location>
</feature>
<dbReference type="InterPro" id="IPR013442">
    <property type="entry name" value="SSO1393-like"/>
</dbReference>
<dbReference type="CDD" id="cd09742">
    <property type="entry name" value="Csm6_III-A"/>
    <property type="match status" value="1"/>
</dbReference>
<dbReference type="AlphaFoldDB" id="A0A1W1H7G7"/>
<sequence length="372" mass="42362">MRDILISTAGTSLTNNINLLEDDNALKKTLASGNFNEVAELLCKLDENDRDCGAEINSVAAILSQQLLQQRFSHIILVSDTEKGTVVGEILKQYYTTRDNRQSRFSNVTVHRVEGLTSDDARLFKQHGLKNLVRLIGVTVRENSPERILINATGGYKAQISFAGMIGQALDIPVCYMFEGFKEVITLPPQPVSFDFEFWLRHYQLFCDLDQVLHKERKWDPGDERFHVLIDHVEIDGKHLYDLTPTGLLFHETFRSRFKSRSKDLLPAVSQIQKEDRKIVYEDANSGKHKGLKGYLEKIVSLPFVNSIYTHYYNPAIEKGNTFRKTRDGRVDFIDGTFSNNGAMTTFTIRTTAKTEQEWEAAIVYLSETIGI</sequence>
<dbReference type="Proteomes" id="UP000191931">
    <property type="component" value="Unassembled WGS sequence"/>
</dbReference>
<accession>A0A1W1H7G7</accession>
<dbReference type="Pfam" id="PF09651">
    <property type="entry name" value="Cas_APE2256"/>
    <property type="match status" value="1"/>
</dbReference>
<proteinExistence type="predicted"/>
<evidence type="ECO:0000313" key="2">
    <source>
        <dbReference type="EMBL" id="SLM28430.1"/>
    </source>
</evidence>
<dbReference type="Gene3D" id="3.40.50.10770">
    <property type="entry name" value="Hypothetical protein VC1899 like domain (Restriction endonuclease-like)"/>
    <property type="match status" value="1"/>
</dbReference>
<dbReference type="NCBIfam" id="TIGR02619">
    <property type="entry name" value="putative CRISPR-associated protein, APE2256 family"/>
    <property type="match status" value="1"/>
</dbReference>
<name>A0A1W1H7G7_9BACT</name>
<evidence type="ECO:0000313" key="3">
    <source>
        <dbReference type="Proteomes" id="UP000191931"/>
    </source>
</evidence>
<dbReference type="STRING" id="1246637.MTBBW1_1340003"/>
<organism evidence="2 3">
    <name type="scientific">Desulfamplus magnetovallimortis</name>
    <dbReference type="NCBI Taxonomy" id="1246637"/>
    <lineage>
        <taxon>Bacteria</taxon>
        <taxon>Pseudomonadati</taxon>
        <taxon>Thermodesulfobacteriota</taxon>
        <taxon>Desulfobacteria</taxon>
        <taxon>Desulfobacterales</taxon>
        <taxon>Desulfobacteraceae</taxon>
        <taxon>Desulfamplus</taxon>
    </lineage>
</organism>
<keyword evidence="3" id="KW-1185">Reference proteome</keyword>
<dbReference type="EMBL" id="FWEV01000040">
    <property type="protein sequence ID" value="SLM28430.1"/>
    <property type="molecule type" value="Genomic_DNA"/>
</dbReference>
<protein>
    <recommendedName>
        <fullName evidence="1">CRISPR system ring nuclease SSO1393-like domain-containing protein</fullName>
    </recommendedName>
</protein>